<dbReference type="EMBL" id="AWWV01016180">
    <property type="protein sequence ID" value="OMO50367.1"/>
    <property type="molecule type" value="Genomic_DNA"/>
</dbReference>
<dbReference type="Proteomes" id="UP000188268">
    <property type="component" value="Unassembled WGS sequence"/>
</dbReference>
<comment type="caution">
    <text evidence="2">The sequence shown here is derived from an EMBL/GenBank/DDBJ whole genome shotgun (WGS) entry which is preliminary data.</text>
</comment>
<name>A0A1R3FWY4_COCAP</name>
<reference evidence="2 3" key="1">
    <citation type="submission" date="2013-09" db="EMBL/GenBank/DDBJ databases">
        <title>Corchorus capsularis genome sequencing.</title>
        <authorList>
            <person name="Alam M."/>
            <person name="Haque M.S."/>
            <person name="Islam M.S."/>
            <person name="Emdad E.M."/>
            <person name="Islam M.M."/>
            <person name="Ahmed B."/>
            <person name="Halim A."/>
            <person name="Hossen Q.M.M."/>
            <person name="Hossain M.Z."/>
            <person name="Ahmed R."/>
            <person name="Khan M.M."/>
            <person name="Islam R."/>
            <person name="Rashid M.M."/>
            <person name="Khan S.A."/>
            <person name="Rahman M.S."/>
            <person name="Alam M."/>
        </authorList>
    </citation>
    <scope>NUCLEOTIDE SEQUENCE [LARGE SCALE GENOMIC DNA]</scope>
    <source>
        <strain evidence="3">cv. CVL-1</strain>
        <tissue evidence="2">Whole seedling</tissue>
    </source>
</reference>
<accession>A0A1R3FWY4</accession>
<evidence type="ECO:0000256" key="1">
    <source>
        <dbReference type="SAM" id="MobiDB-lite"/>
    </source>
</evidence>
<dbReference type="AlphaFoldDB" id="A0A1R3FWY4"/>
<dbReference type="Gramene" id="OMO50367">
    <property type="protein sequence ID" value="OMO50367"/>
    <property type="gene ID" value="CCACVL1_30480"/>
</dbReference>
<protein>
    <submittedName>
        <fullName evidence="2">Uncharacterized protein</fullName>
    </submittedName>
</protein>
<proteinExistence type="predicted"/>
<feature type="non-terminal residue" evidence="2">
    <location>
        <position position="1"/>
    </location>
</feature>
<gene>
    <name evidence="2" type="ORF">CCACVL1_30480</name>
</gene>
<sequence>STSEAGGDSEAELMAEPIRMLQ</sequence>
<evidence type="ECO:0000313" key="3">
    <source>
        <dbReference type="Proteomes" id="UP000188268"/>
    </source>
</evidence>
<keyword evidence="3" id="KW-1185">Reference proteome</keyword>
<feature type="region of interest" description="Disordered" evidence="1">
    <location>
        <begin position="1"/>
        <end position="22"/>
    </location>
</feature>
<evidence type="ECO:0000313" key="2">
    <source>
        <dbReference type="EMBL" id="OMO50367.1"/>
    </source>
</evidence>
<organism evidence="2 3">
    <name type="scientific">Corchorus capsularis</name>
    <name type="common">Jute</name>
    <dbReference type="NCBI Taxonomy" id="210143"/>
    <lineage>
        <taxon>Eukaryota</taxon>
        <taxon>Viridiplantae</taxon>
        <taxon>Streptophyta</taxon>
        <taxon>Embryophyta</taxon>
        <taxon>Tracheophyta</taxon>
        <taxon>Spermatophyta</taxon>
        <taxon>Magnoliopsida</taxon>
        <taxon>eudicotyledons</taxon>
        <taxon>Gunneridae</taxon>
        <taxon>Pentapetalae</taxon>
        <taxon>rosids</taxon>
        <taxon>malvids</taxon>
        <taxon>Malvales</taxon>
        <taxon>Malvaceae</taxon>
        <taxon>Grewioideae</taxon>
        <taxon>Apeibeae</taxon>
        <taxon>Corchorus</taxon>
    </lineage>
</organism>